<dbReference type="Gramene" id="PNW76786">
    <property type="protein sequence ID" value="PNW76786"/>
    <property type="gene ID" value="CHLRE_11g476100v5"/>
</dbReference>
<dbReference type="OrthoDB" id="550539at2759"/>
<proteinExistence type="predicted"/>
<dbReference type="KEGG" id="cre:CHLRE_11g476100v5"/>
<dbReference type="ExpressionAtlas" id="A0A2K3D8D8">
    <property type="expression patterns" value="baseline"/>
</dbReference>
<feature type="compositionally biased region" description="Gly residues" evidence="1">
    <location>
        <begin position="117"/>
        <end position="130"/>
    </location>
</feature>
<feature type="compositionally biased region" description="Low complexity" evidence="1">
    <location>
        <begin position="902"/>
        <end position="912"/>
    </location>
</feature>
<feature type="region of interest" description="Disordered" evidence="1">
    <location>
        <begin position="1490"/>
        <end position="1520"/>
    </location>
</feature>
<evidence type="ECO:0008006" key="4">
    <source>
        <dbReference type="Google" id="ProtNLM"/>
    </source>
</evidence>
<dbReference type="RefSeq" id="XP_042919633.1">
    <property type="nucleotide sequence ID" value="XM_043067628.1"/>
</dbReference>
<feature type="region of interest" description="Disordered" evidence="1">
    <location>
        <begin position="466"/>
        <end position="486"/>
    </location>
</feature>
<feature type="compositionally biased region" description="Low complexity" evidence="1">
    <location>
        <begin position="131"/>
        <end position="175"/>
    </location>
</feature>
<feature type="compositionally biased region" description="Basic and acidic residues" evidence="1">
    <location>
        <begin position="1853"/>
        <end position="1863"/>
    </location>
</feature>
<dbReference type="InParanoid" id="A0A2K3D8D8"/>
<feature type="compositionally biased region" description="Low complexity" evidence="1">
    <location>
        <begin position="1142"/>
        <end position="1152"/>
    </location>
</feature>
<feature type="region of interest" description="Disordered" evidence="1">
    <location>
        <begin position="1806"/>
        <end position="1863"/>
    </location>
</feature>
<gene>
    <name evidence="2" type="ORF">CHLRE_11g476100v5</name>
</gene>
<keyword evidence="3" id="KW-1185">Reference proteome</keyword>
<dbReference type="EMBL" id="CM008972">
    <property type="protein sequence ID" value="PNW76786.1"/>
    <property type="molecule type" value="Genomic_DNA"/>
</dbReference>
<dbReference type="GeneID" id="5727573"/>
<feature type="compositionally biased region" description="Low complexity" evidence="1">
    <location>
        <begin position="97"/>
        <end position="109"/>
    </location>
</feature>
<name>A0A2K3D8D8_CHLRE</name>
<evidence type="ECO:0000313" key="3">
    <source>
        <dbReference type="Proteomes" id="UP000006906"/>
    </source>
</evidence>
<reference evidence="2 3" key="1">
    <citation type="journal article" date="2007" name="Science">
        <title>The Chlamydomonas genome reveals the evolution of key animal and plant functions.</title>
        <authorList>
            <person name="Merchant S.S."/>
            <person name="Prochnik S.E."/>
            <person name="Vallon O."/>
            <person name="Harris E.H."/>
            <person name="Karpowicz S.J."/>
            <person name="Witman G.B."/>
            <person name="Terry A."/>
            <person name="Salamov A."/>
            <person name="Fritz-Laylin L.K."/>
            <person name="Marechal-Drouard L."/>
            <person name="Marshall W.F."/>
            <person name="Qu L.H."/>
            <person name="Nelson D.R."/>
            <person name="Sanderfoot A.A."/>
            <person name="Spalding M.H."/>
            <person name="Kapitonov V.V."/>
            <person name="Ren Q."/>
            <person name="Ferris P."/>
            <person name="Lindquist E."/>
            <person name="Shapiro H."/>
            <person name="Lucas S.M."/>
            <person name="Grimwood J."/>
            <person name="Schmutz J."/>
            <person name="Cardol P."/>
            <person name="Cerutti H."/>
            <person name="Chanfreau G."/>
            <person name="Chen C.L."/>
            <person name="Cognat V."/>
            <person name="Croft M.T."/>
            <person name="Dent R."/>
            <person name="Dutcher S."/>
            <person name="Fernandez E."/>
            <person name="Fukuzawa H."/>
            <person name="Gonzalez-Ballester D."/>
            <person name="Gonzalez-Halphen D."/>
            <person name="Hallmann A."/>
            <person name="Hanikenne M."/>
            <person name="Hippler M."/>
            <person name="Inwood W."/>
            <person name="Jabbari K."/>
            <person name="Kalanon M."/>
            <person name="Kuras R."/>
            <person name="Lefebvre P.A."/>
            <person name="Lemaire S.D."/>
            <person name="Lobanov A.V."/>
            <person name="Lohr M."/>
            <person name="Manuell A."/>
            <person name="Meier I."/>
            <person name="Mets L."/>
            <person name="Mittag M."/>
            <person name="Mittelmeier T."/>
            <person name="Moroney J.V."/>
            <person name="Moseley J."/>
            <person name="Napoli C."/>
            <person name="Nedelcu A.M."/>
            <person name="Niyogi K."/>
            <person name="Novoselov S.V."/>
            <person name="Paulsen I.T."/>
            <person name="Pazour G."/>
            <person name="Purton S."/>
            <person name="Ral J.P."/>
            <person name="Riano-Pachon D.M."/>
            <person name="Riekhof W."/>
            <person name="Rymarquis L."/>
            <person name="Schroda M."/>
            <person name="Stern D."/>
            <person name="Umen J."/>
            <person name="Willows R."/>
            <person name="Wilson N."/>
            <person name="Zimmer S.L."/>
            <person name="Allmer J."/>
            <person name="Balk J."/>
            <person name="Bisova K."/>
            <person name="Chen C.J."/>
            <person name="Elias M."/>
            <person name="Gendler K."/>
            <person name="Hauser C."/>
            <person name="Lamb M.R."/>
            <person name="Ledford H."/>
            <person name="Long J.C."/>
            <person name="Minagawa J."/>
            <person name="Page M.D."/>
            <person name="Pan J."/>
            <person name="Pootakham W."/>
            <person name="Roje S."/>
            <person name="Rose A."/>
            <person name="Stahlberg E."/>
            <person name="Terauchi A.M."/>
            <person name="Yang P."/>
            <person name="Ball S."/>
            <person name="Bowler C."/>
            <person name="Dieckmann C.L."/>
            <person name="Gladyshev V.N."/>
            <person name="Green P."/>
            <person name="Jorgensen R."/>
            <person name="Mayfield S."/>
            <person name="Mueller-Roeber B."/>
            <person name="Rajamani S."/>
            <person name="Sayre R.T."/>
            <person name="Brokstein P."/>
            <person name="Dubchak I."/>
            <person name="Goodstein D."/>
            <person name="Hornick L."/>
            <person name="Huang Y.W."/>
            <person name="Jhaveri J."/>
            <person name="Luo Y."/>
            <person name="Martinez D."/>
            <person name="Ngau W.C."/>
            <person name="Otillar B."/>
            <person name="Poliakov A."/>
            <person name="Porter A."/>
            <person name="Szajkowski L."/>
            <person name="Werner G."/>
            <person name="Zhou K."/>
            <person name="Grigoriev I.V."/>
            <person name="Rokhsar D.S."/>
            <person name="Grossman A.R."/>
        </authorList>
    </citation>
    <scope>NUCLEOTIDE SEQUENCE [LARGE SCALE GENOMIC DNA]</scope>
    <source>
        <strain evidence="3">CC-503</strain>
    </source>
</reference>
<protein>
    <recommendedName>
        <fullName evidence="4">RAP domain-containing protein</fullName>
    </recommendedName>
</protein>
<sequence length="1863" mass="186731">MLACSSTSCCCAAGRGSALVACGLPANRVDAAAGAQKRRRPQQQRLSGRLVPPRSSAAWAEDGGYGGHLRQLQAQPERPALNGRSTPGQSPSRRPLHAQQHQQTHLAAHVGSSERGGANGASAGVGGSGLNGASSSSSAGAGASASANGAGSPQPVAATTTPSSQPAAEAAAAASGSAAATARAAAPAGPSGRRAWDPPQITHMIKGCGSWRELREAVRAFQGSLNSVHATAAVTRLTHLPAPSAPAERREWLVFIGEVVALVEGLAGSLDARGVANISWALAKLVSAAAAAADKAAESEARQAAQQPQLQQDTAKAASLLSATRLTVGSLLSLPAANPNSAVAVQTASAGASRGPAGAMLPQHLANGLWAAATLGLAPGDAGGWPLHAVEAARPLLATGAFTEEGLSQLVWAASELGVVPDDDWAQHFYGAAGRLARTMSPHNSSNILLALARLTAAAAPDGARQSGRSVAAAQAEAEPGRRRLTPPSAAWLSRFLDATAPRLETSGDALALANGVWALAVLQGSVEEAAGGGGGAAAVVATQRWLRACYSALQGTGSRQQVQVQVQVQQPAPGLTSGGAWVVERLSDQDVARVLWGLARLQEDAAAAASAAGVSSRRAPQPPAGLLAAAERRLLGRATGFSAMADQSFAMASWGLARLQQLQQQQQQGLIERQQQARQGADSWQAAWLDSATMRLSGMPVQGLLLTLRAASAWGVALQPAAAASGRGQAAAGPAASTAAAAAQRFLAAATAAVLQPCHAHLRPRLLLALLDVSKAMSVLPLPSSATTAAASAATPEEEEAAQPSPGSTVAAGRALLEVVAGELHAAAAAPPARRPATSAAASAFLGGSGAAASAPQVWDATSLLRCGAAMAEVGYVPPPWWRQTFFGRVVTLAGLPLPATPASTATSTSGVDDDTPGSAAGMRVSTDATAVLTGPRVGGGAAHNLSAGDVLLLLTCSQAWSATASDATLGGLLYGVPYGGWQPHVAAEVCRLLAAQERQRAAAARQQRYAVQRQQLAAAAAAAAAARASNGLAAAMMADLEPSAEEVAVDGRVAFANRRRLNGALNGTLNGTLNGSAGGHSEHGGLNGNAEGHAWREDGLGSAGAGSGSRHFVSLQRGPGRPVAAGPIGDGRSLLSTWPGDSSGDSDSDGAVAAASAAAAAAAAAAGAVALAVPLGSISRSGAVASAGPAAQSAAEPDSSAAPQALRAASAAVGRRTPAHRFIQQVVGIACTSLAAHRPGGMRSGSGSGNGSNAYAGVGAGAAAGQEAGEVASAPLDAPWTPRCLCVLLEAAHSLGLQLSRGQRRALALGLAHHLQALATAAPPATASAAAAPVAAPAAAAAASSQATGVSPAADLVPLLWSMSRLGVTPAMLGQGGRAALVAALARSPALQPGALADWQLFMALEVMQAWRVVPPTAWAQRVPQRLVAWLQGPAGRRLEDAAAAAAAGAHVVDMPLLLTAVRSVHYLRGAAAASSAAAAAAAAAPPAAQGGQPAPLAPPRLQRPGAPAPGGSAAAAASSSAAPAPSAAFDDHVWPQLWPALRTAVRLQLPTLFALSPSSIPTCAALPHFAEGAPALAPAAAAAPARERLAALLAGAALGVLTYEDWTSWAVVELRGLAHNLPPPLYPAWLRAAAAARPHFPRSAHEDTLVAFCLASGPRLQALPPSLLHATLLAAGRAAKALRTQLSPDWASEGLRRYSRCPDALPPGQLAQVLGVLRLLGRVPPPRWQVAYAGVVRQALPRMDPAAAAAMLRDAAAIGPELEGLLRGIVGEHMAALARTRRLQQEQLQQQMLLAQQQALQGQGQAQFEGEPGQGQEQGGAVALNGTGAGEGRGREAGAALNGVLGIQAPRREVSSRQRH</sequence>
<organism evidence="2 3">
    <name type="scientific">Chlamydomonas reinhardtii</name>
    <name type="common">Chlamydomonas smithii</name>
    <dbReference type="NCBI Taxonomy" id="3055"/>
    <lineage>
        <taxon>Eukaryota</taxon>
        <taxon>Viridiplantae</taxon>
        <taxon>Chlorophyta</taxon>
        <taxon>core chlorophytes</taxon>
        <taxon>Chlorophyceae</taxon>
        <taxon>CS clade</taxon>
        <taxon>Chlamydomonadales</taxon>
        <taxon>Chlamydomonadaceae</taxon>
        <taxon>Chlamydomonas</taxon>
    </lineage>
</organism>
<accession>A0A2K3D8D8</accession>
<dbReference type="Proteomes" id="UP000006906">
    <property type="component" value="Chromosome 11"/>
</dbReference>
<feature type="region of interest" description="Disordered" evidence="1">
    <location>
        <begin position="33"/>
        <end position="64"/>
    </location>
</feature>
<feature type="region of interest" description="Disordered" evidence="1">
    <location>
        <begin position="902"/>
        <end position="924"/>
    </location>
</feature>
<feature type="compositionally biased region" description="Polar residues" evidence="1">
    <location>
        <begin position="83"/>
        <end position="92"/>
    </location>
</feature>
<evidence type="ECO:0000256" key="1">
    <source>
        <dbReference type="SAM" id="MobiDB-lite"/>
    </source>
</evidence>
<dbReference type="OMA" id="IANISWA"/>
<feature type="region of interest" description="Disordered" evidence="1">
    <location>
        <begin position="1074"/>
        <end position="1152"/>
    </location>
</feature>
<evidence type="ECO:0000313" key="2">
    <source>
        <dbReference type="EMBL" id="PNW76786.1"/>
    </source>
</evidence>
<feature type="region of interest" description="Disordered" evidence="1">
    <location>
        <begin position="79"/>
        <end position="175"/>
    </location>
</feature>